<comment type="caution">
    <text evidence="2">The sequence shown here is derived from an EMBL/GenBank/DDBJ whole genome shotgun (WGS) entry which is preliminary data.</text>
</comment>
<dbReference type="PROSITE" id="PS51257">
    <property type="entry name" value="PROKAR_LIPOPROTEIN"/>
    <property type="match status" value="1"/>
</dbReference>
<dbReference type="Proteomes" id="UP000590442">
    <property type="component" value="Unassembled WGS sequence"/>
</dbReference>
<evidence type="ECO:0000313" key="2">
    <source>
        <dbReference type="EMBL" id="NJB71278.1"/>
    </source>
</evidence>
<dbReference type="PANTHER" id="PTHR31157:SF30">
    <property type="entry name" value="SCP DOMAIN-CONTAINING PROTEIN"/>
    <property type="match status" value="1"/>
</dbReference>
<protein>
    <submittedName>
        <fullName evidence="2">Uncharacterized protein YkwD</fullName>
    </submittedName>
</protein>
<proteinExistence type="predicted"/>
<dbReference type="SUPFAM" id="SSF55797">
    <property type="entry name" value="PR-1-like"/>
    <property type="match status" value="1"/>
</dbReference>
<dbReference type="AlphaFoldDB" id="A0A846QT98"/>
<keyword evidence="3" id="KW-1185">Reference proteome</keyword>
<reference evidence="2 3" key="1">
    <citation type="submission" date="2020-03" db="EMBL/GenBank/DDBJ databases">
        <title>Genomic Encyclopedia of Type Strains, Phase IV (KMG-IV): sequencing the most valuable type-strain genomes for metagenomic binning, comparative biology and taxonomic classification.</title>
        <authorList>
            <person name="Goeker M."/>
        </authorList>
    </citation>
    <scope>NUCLEOTIDE SEQUENCE [LARGE SCALE GENOMIC DNA]</scope>
    <source>
        <strain evidence="2 3">DSM 29762</strain>
    </source>
</reference>
<dbReference type="EMBL" id="JAATJJ010000001">
    <property type="protein sequence ID" value="NJB71278.1"/>
    <property type="molecule type" value="Genomic_DNA"/>
</dbReference>
<dbReference type="Pfam" id="PF00188">
    <property type="entry name" value="CAP"/>
    <property type="match status" value="1"/>
</dbReference>
<dbReference type="PANTHER" id="PTHR31157">
    <property type="entry name" value="SCP DOMAIN-CONTAINING PROTEIN"/>
    <property type="match status" value="1"/>
</dbReference>
<evidence type="ECO:0000259" key="1">
    <source>
        <dbReference type="Pfam" id="PF00188"/>
    </source>
</evidence>
<organism evidence="2 3">
    <name type="scientific">Saonia flava</name>
    <dbReference type="NCBI Taxonomy" id="523696"/>
    <lineage>
        <taxon>Bacteria</taxon>
        <taxon>Pseudomonadati</taxon>
        <taxon>Bacteroidota</taxon>
        <taxon>Flavobacteriia</taxon>
        <taxon>Flavobacteriales</taxon>
        <taxon>Flavobacteriaceae</taxon>
        <taxon>Saonia</taxon>
    </lineage>
</organism>
<dbReference type="RefSeq" id="WP_167962893.1">
    <property type="nucleotide sequence ID" value="NZ_JAATJJ010000001.1"/>
</dbReference>
<feature type="domain" description="SCP" evidence="1">
    <location>
        <begin position="48"/>
        <end position="158"/>
    </location>
</feature>
<accession>A0A846QT98</accession>
<evidence type="ECO:0000313" key="3">
    <source>
        <dbReference type="Proteomes" id="UP000590442"/>
    </source>
</evidence>
<dbReference type="InterPro" id="IPR014044">
    <property type="entry name" value="CAP_dom"/>
</dbReference>
<dbReference type="CDD" id="cd05379">
    <property type="entry name" value="CAP_bacterial"/>
    <property type="match status" value="1"/>
</dbReference>
<dbReference type="Gene3D" id="3.40.33.10">
    <property type="entry name" value="CAP"/>
    <property type="match status" value="1"/>
</dbReference>
<name>A0A846QT98_9FLAO</name>
<sequence length="160" mass="17958">MKMRLHYAILVLFVIILCSCTKEPLDDANTISVEAVNVTAAESELLTIVNDHRNTLGQNSLDFSEVAYEYANLHTDYMISVGAINHNNFDSRASKIIAEVNAKLVAENVAKDYSSALEAFESWLNSADHRKTMEGDFTHTAVSVKKNSEGKLYFTQLFYR</sequence>
<gene>
    <name evidence="2" type="ORF">GGR42_001740</name>
</gene>
<dbReference type="InterPro" id="IPR035940">
    <property type="entry name" value="CAP_sf"/>
</dbReference>